<accession>A0A1R3XDC7</accession>
<evidence type="ECO:0000313" key="1">
    <source>
        <dbReference type="EMBL" id="SIT89331.1"/>
    </source>
</evidence>
<dbReference type="RefSeq" id="WP_076668429.1">
    <property type="nucleotide sequence ID" value="NZ_FTPP01000002.1"/>
</dbReference>
<sequence length="145" mass="16602">MDSKAPHNDPSAAARQHVARNSCYEISYDSVRNRLYFNILGYWKNNDSVPEYLKDWDKALQLVSPGFTLLIDMRTMITHPQQLNTLHEQSQRKMRAAGLGSIANVMPTDRIASLQVADIIKRVDVPVQDFVTCEEAQHWLDKTMV</sequence>
<dbReference type="STRING" id="1317125.SAMN05444128_2000"/>
<dbReference type="OrthoDB" id="962520at2"/>
<evidence type="ECO:0000313" key="2">
    <source>
        <dbReference type="Proteomes" id="UP000187181"/>
    </source>
</evidence>
<evidence type="ECO:0008006" key="3">
    <source>
        <dbReference type="Google" id="ProtNLM"/>
    </source>
</evidence>
<keyword evidence="2" id="KW-1185">Reference proteome</keyword>
<protein>
    <recommendedName>
        <fullName evidence="3">SpoIIAA-like</fullName>
    </recommendedName>
</protein>
<gene>
    <name evidence="1" type="ORF">SAMN05444128_2000</name>
</gene>
<dbReference type="AlphaFoldDB" id="A0A1R3XDC7"/>
<organism evidence="1 2">
    <name type="scientific">Pontibacter indicus</name>
    <dbReference type="NCBI Taxonomy" id="1317125"/>
    <lineage>
        <taxon>Bacteria</taxon>
        <taxon>Pseudomonadati</taxon>
        <taxon>Bacteroidota</taxon>
        <taxon>Cytophagia</taxon>
        <taxon>Cytophagales</taxon>
        <taxon>Hymenobacteraceae</taxon>
        <taxon>Pontibacter</taxon>
    </lineage>
</organism>
<dbReference type="Proteomes" id="UP000187181">
    <property type="component" value="Unassembled WGS sequence"/>
</dbReference>
<proteinExistence type="predicted"/>
<dbReference type="EMBL" id="FTPP01000002">
    <property type="protein sequence ID" value="SIT89331.1"/>
    <property type="molecule type" value="Genomic_DNA"/>
</dbReference>
<reference evidence="2" key="1">
    <citation type="submission" date="2017-01" db="EMBL/GenBank/DDBJ databases">
        <authorList>
            <person name="Varghese N."/>
            <person name="Submissions S."/>
        </authorList>
    </citation>
    <scope>NUCLEOTIDE SEQUENCE [LARGE SCALE GENOMIC DNA]</scope>
    <source>
        <strain evidence="2">LP100</strain>
    </source>
</reference>
<name>A0A1R3XDC7_9BACT</name>